<reference evidence="1" key="1">
    <citation type="submission" date="2018-11" db="EMBL/GenBank/DDBJ databases">
        <authorList>
            <person name="Sattar A."/>
            <person name="Zunita Z."/>
            <person name="Jalila A."/>
            <person name="Saleha A.A."/>
        </authorList>
    </citation>
    <scope>NUCLEOTIDE SEQUENCE</scope>
    <source>
        <strain evidence="1">F12-74</strain>
    </source>
</reference>
<keyword evidence="2" id="KW-1185">Reference proteome</keyword>
<dbReference type="EMBL" id="RRZR01000058">
    <property type="protein sequence ID" value="RRR41155.1"/>
    <property type="molecule type" value="Genomic_DNA"/>
</dbReference>
<protein>
    <submittedName>
        <fullName evidence="1">Uncharacterized protein</fullName>
    </submittedName>
</protein>
<evidence type="ECO:0000313" key="1">
    <source>
        <dbReference type="EMBL" id="RRR41155.1"/>
    </source>
</evidence>
<name>A0ACD2EIF7_9MYCO</name>
<gene>
    <name evidence="1" type="ORF">EHH44_19265</name>
</gene>
<sequence length="75" mass="8076">MTNQLEEAVYRAAEYGGGRPIQIQVPPTAVVRFPDGETLRSGDAPDALAALPDLLEGTTVAFWEPAEGWHPEVPC</sequence>
<proteinExistence type="predicted"/>
<accession>A0ACD2EIF7</accession>
<evidence type="ECO:0000313" key="2">
    <source>
        <dbReference type="Proteomes" id="UP000268891"/>
    </source>
</evidence>
<dbReference type="Proteomes" id="UP000268891">
    <property type="component" value="Unassembled WGS sequence"/>
</dbReference>
<comment type="caution">
    <text evidence="1">The sequence shown here is derived from an EMBL/GenBank/DDBJ whole genome shotgun (WGS) entry which is preliminary data.</text>
</comment>
<organism evidence="1 2">
    <name type="scientific">Mycolicibacter terrae</name>
    <dbReference type="NCBI Taxonomy" id="1788"/>
    <lineage>
        <taxon>Bacteria</taxon>
        <taxon>Bacillati</taxon>
        <taxon>Actinomycetota</taxon>
        <taxon>Actinomycetes</taxon>
        <taxon>Mycobacteriales</taxon>
        <taxon>Mycobacteriaceae</taxon>
        <taxon>Mycolicibacter</taxon>
    </lineage>
</organism>